<evidence type="ECO:0000256" key="10">
    <source>
        <dbReference type="RuleBase" id="RU364115"/>
    </source>
</evidence>
<reference evidence="12 13" key="1">
    <citation type="submission" date="2019-06" db="EMBL/GenBank/DDBJ databases">
        <title>Genome sequence of Rhodobacteraceae bacterium D4M1.</title>
        <authorList>
            <person name="Cao J."/>
        </authorList>
    </citation>
    <scope>NUCLEOTIDE SEQUENCE [LARGE SCALE GENOMIC DNA]</scope>
    <source>
        <strain evidence="12 13">D4M1</strain>
    </source>
</reference>
<dbReference type="GO" id="GO:0005524">
    <property type="term" value="F:ATP binding"/>
    <property type="evidence" value="ECO:0007669"/>
    <property type="project" value="UniProtKB-KW"/>
</dbReference>
<protein>
    <recommendedName>
        <fullName evidence="10">Type I restriction enzyme endonuclease subunit</fullName>
        <shortName evidence="10">R protein</shortName>
        <ecNumber evidence="10">3.1.21.3</ecNumber>
    </recommendedName>
</protein>
<dbReference type="SUPFAM" id="SSF52540">
    <property type="entry name" value="P-loop containing nucleoside triphosphate hydrolases"/>
    <property type="match status" value="1"/>
</dbReference>
<dbReference type="REBASE" id="354144">
    <property type="entry name" value="RbaD4M1ORF10185P"/>
</dbReference>
<dbReference type="EC" id="3.1.21.3" evidence="10"/>
<proteinExistence type="inferred from homology"/>
<accession>A0A5B8FH79</accession>
<feature type="domain" description="Helicase ATP-binding" evidence="11">
    <location>
        <begin position="307"/>
        <end position="506"/>
    </location>
</feature>
<dbReference type="PANTHER" id="PTHR30195:SF15">
    <property type="entry name" value="TYPE I RESTRICTION ENZYME HINDI ENDONUCLEASE SUBUNIT"/>
    <property type="match status" value="1"/>
</dbReference>
<evidence type="ECO:0000256" key="6">
    <source>
        <dbReference type="ARBA" id="ARBA00022759"/>
    </source>
</evidence>
<dbReference type="InterPro" id="IPR014001">
    <property type="entry name" value="Helicase_ATP-bd"/>
</dbReference>
<dbReference type="GO" id="GO:0009307">
    <property type="term" value="P:DNA restriction-modification system"/>
    <property type="evidence" value="ECO:0007669"/>
    <property type="project" value="UniProtKB-KW"/>
</dbReference>
<dbReference type="InterPro" id="IPR027417">
    <property type="entry name" value="P-loop_NTPase"/>
</dbReference>
<dbReference type="InterPro" id="IPR040980">
    <property type="entry name" value="SWI2_SNF2"/>
</dbReference>
<sequence length="1077" mass="122340">MTESPKFSLSEAGREQLQALMTLSALGWRYVTRAEVDRQRRHRRTGVLLEDTLRTQLAALNRIRASGRTHAFSEGNIETAVERLKDVRFDGLMRTNERQTDLIQLGVALPQTVDGQSREWPFRYINWGLDADNMRANAFHMTSEFPVDWPEGASIRPDIVLFVNGIPFAVIEVKRSQEKVAQGISQHLRNQKPDLGAPNLFFTAQLLIAANSHEPRYATVGTPAKFWSAWREREDAPDYVTEVVNRAIDTTDQDAIFQDFGLHRRKHDGLREAGDRFITPLDEMLVSLCRPERILDLARRFTLFDGGVKKVARHQQYFAVKDLLKRVDARDAGGRRAGGVVWHTQGSGKSLTMVMLAKSLAMSVPTARVVLVTDRTDLDDQIDKTFAATGLSPERAKTGEHLVELIEARTPVITTLVHKFKAGLNKRRVVDASTDIFLLVDESHRSQYGDMESLHQKMRDVLPGACLIGFTGTPIAKKERNTFTKFGPLVQPVYSMKDAVADGAVVPLLYEGRHVEEDIDEDAVDAWFDRVTVGLSETQKADLKRKMSRPRTLMGVSARLRCIAFDVSRHFADNFQSDRLKGQLVAPSKRDAIALKKLLDEFGEVTSEVIISGPDQREGEHAIDEESDDEVVKFWRRMMERHGGEESYNKTIISKFKGPGEPDILIVVDKLLTGFDAPRNTVLYMARPLREHGLLQAIARVNRVFDEDGAPEKPFGFIIDYCGVLRHLGEALTANDALRDFDEADLQQSVSAIADEARTLPQRHAALLDLFVGVSNVYDEEAYARELADDALRDDFYRRLSEFSRTLTVAVSSRVFIEETPADRLQRWRTDEKRFLALRAHVKARYADAVDWSNYERRVRSLLDQHVTAHEVTTIVEPLAVFDDGAIEAARSEKKRSDASIADEIAHRTLRTIEEKWDEDPVFFEKFSKLIRQTIDDFRRGRLEEKAYLERIRTQRDKLDARDDEDDPTPHQLRGKGNETAFWGIARKELRRAGIDDPRLSVRISLSLTEIIENRRRVGWQHDRDIQNDMRNAIDDFFFDDLMGSGGVDLDAAVMDGIVNEVLSAARVRMQDDGRVR</sequence>
<dbReference type="KEGG" id="ppru:FDP22_10210"/>
<keyword evidence="3" id="KW-0540">Nuclease</keyword>
<name>A0A5B8FH79_9RHOB</name>
<dbReference type="RefSeq" id="WP_138579528.1">
    <property type="nucleotide sequence ID" value="NZ_CP040818.1"/>
</dbReference>
<dbReference type="GO" id="GO:0009035">
    <property type="term" value="F:type I site-specific deoxyribonuclease activity"/>
    <property type="evidence" value="ECO:0007669"/>
    <property type="project" value="UniProtKB-EC"/>
</dbReference>
<evidence type="ECO:0000313" key="12">
    <source>
        <dbReference type="EMBL" id="QDL92111.1"/>
    </source>
</evidence>
<dbReference type="Proteomes" id="UP000305888">
    <property type="component" value="Chromosome"/>
</dbReference>
<keyword evidence="5 10" id="KW-0680">Restriction system</keyword>
<comment type="catalytic activity">
    <reaction evidence="1 10">
        <text>Endonucleolytic cleavage of DNA to give random double-stranded fragments with terminal 5'-phosphates, ATP is simultaneously hydrolyzed.</text>
        <dbReference type="EC" id="3.1.21.3"/>
    </reaction>
</comment>
<dbReference type="CDD" id="cd22332">
    <property type="entry name" value="HsdR_N"/>
    <property type="match status" value="1"/>
</dbReference>
<evidence type="ECO:0000256" key="9">
    <source>
        <dbReference type="ARBA" id="ARBA00023125"/>
    </source>
</evidence>
<evidence type="ECO:0000256" key="7">
    <source>
        <dbReference type="ARBA" id="ARBA00022801"/>
    </source>
</evidence>
<dbReference type="Gene3D" id="3.40.50.300">
    <property type="entry name" value="P-loop containing nucleotide triphosphate hydrolases"/>
    <property type="match status" value="2"/>
</dbReference>
<evidence type="ECO:0000259" key="11">
    <source>
        <dbReference type="SMART" id="SM00487"/>
    </source>
</evidence>
<comment type="similarity">
    <text evidence="2 10">Belongs to the HsdR family.</text>
</comment>
<dbReference type="InterPro" id="IPR004473">
    <property type="entry name" value="Restrct_endonuc_typeI_HsdR"/>
</dbReference>
<evidence type="ECO:0000256" key="4">
    <source>
        <dbReference type="ARBA" id="ARBA00022741"/>
    </source>
</evidence>
<dbReference type="AlphaFoldDB" id="A0A5B8FH79"/>
<keyword evidence="13" id="KW-1185">Reference proteome</keyword>
<evidence type="ECO:0000256" key="3">
    <source>
        <dbReference type="ARBA" id="ARBA00022722"/>
    </source>
</evidence>
<comment type="subunit">
    <text evidence="10">The type I restriction/modification system is composed of three polypeptides R, M and S.</text>
</comment>
<evidence type="ECO:0000256" key="8">
    <source>
        <dbReference type="ARBA" id="ARBA00022840"/>
    </source>
</evidence>
<dbReference type="EMBL" id="CP040818">
    <property type="protein sequence ID" value="QDL92111.1"/>
    <property type="molecule type" value="Genomic_DNA"/>
</dbReference>
<dbReference type="InterPro" id="IPR051268">
    <property type="entry name" value="Type-I_R_enzyme_R_subunit"/>
</dbReference>
<dbReference type="CDD" id="cd18800">
    <property type="entry name" value="SF2_C_EcoR124I-like"/>
    <property type="match status" value="1"/>
</dbReference>
<dbReference type="InterPro" id="IPR007409">
    <property type="entry name" value="Restrct_endonuc_type1_HsdR_N"/>
</dbReference>
<organism evidence="12 13">
    <name type="scientific">Paroceanicella profunda</name>
    <dbReference type="NCBI Taxonomy" id="2579971"/>
    <lineage>
        <taxon>Bacteria</taxon>
        <taxon>Pseudomonadati</taxon>
        <taxon>Pseudomonadota</taxon>
        <taxon>Alphaproteobacteria</taxon>
        <taxon>Rhodobacterales</taxon>
        <taxon>Paracoccaceae</taxon>
        <taxon>Paroceanicella</taxon>
    </lineage>
</organism>
<keyword evidence="4 10" id="KW-0547">Nucleotide-binding</keyword>
<evidence type="ECO:0000313" key="13">
    <source>
        <dbReference type="Proteomes" id="UP000305888"/>
    </source>
</evidence>
<keyword evidence="6 12" id="KW-0255">Endonuclease</keyword>
<dbReference type="Pfam" id="PF18766">
    <property type="entry name" value="SWI2_SNF2"/>
    <property type="match status" value="1"/>
</dbReference>
<dbReference type="Gene3D" id="3.90.1570.50">
    <property type="match status" value="1"/>
</dbReference>
<dbReference type="NCBIfam" id="TIGR00348">
    <property type="entry name" value="hsdR"/>
    <property type="match status" value="1"/>
</dbReference>
<dbReference type="PANTHER" id="PTHR30195">
    <property type="entry name" value="TYPE I SITE-SPECIFIC DEOXYRIBONUCLEASE PROTEIN SUBUNIT M AND R"/>
    <property type="match status" value="1"/>
</dbReference>
<dbReference type="InterPro" id="IPR055180">
    <property type="entry name" value="HsdR_RecA-like_helicase_dom_2"/>
</dbReference>
<comment type="function">
    <text evidence="10">Subunit R is required for both nuclease and ATPase activities, but not for modification.</text>
</comment>
<keyword evidence="9 10" id="KW-0238">DNA-binding</keyword>
<dbReference type="GO" id="GO:0003677">
    <property type="term" value="F:DNA binding"/>
    <property type="evidence" value="ECO:0007669"/>
    <property type="project" value="UniProtKB-KW"/>
</dbReference>
<dbReference type="Pfam" id="PF22679">
    <property type="entry name" value="T1R_D3-like"/>
    <property type="match status" value="1"/>
</dbReference>
<keyword evidence="7 10" id="KW-0378">Hydrolase</keyword>
<keyword evidence="8 10" id="KW-0067">ATP-binding</keyword>
<gene>
    <name evidence="12" type="ORF">FDP22_10210</name>
</gene>
<evidence type="ECO:0000256" key="5">
    <source>
        <dbReference type="ARBA" id="ARBA00022747"/>
    </source>
</evidence>
<dbReference type="SMART" id="SM00487">
    <property type="entry name" value="DEXDc"/>
    <property type="match status" value="1"/>
</dbReference>
<dbReference type="Pfam" id="PF04313">
    <property type="entry name" value="HSDR_N"/>
    <property type="match status" value="1"/>
</dbReference>
<dbReference type="OrthoDB" id="9758243at2"/>
<evidence type="ECO:0000256" key="1">
    <source>
        <dbReference type="ARBA" id="ARBA00000851"/>
    </source>
</evidence>
<evidence type="ECO:0000256" key="2">
    <source>
        <dbReference type="ARBA" id="ARBA00008598"/>
    </source>
</evidence>